<gene>
    <name evidence="2" type="ORF">EXIGLDRAFT_717859</name>
</gene>
<protein>
    <submittedName>
        <fullName evidence="2">Uncharacterized protein</fullName>
    </submittedName>
</protein>
<evidence type="ECO:0000313" key="3">
    <source>
        <dbReference type="Proteomes" id="UP000077266"/>
    </source>
</evidence>
<evidence type="ECO:0000313" key="2">
    <source>
        <dbReference type="EMBL" id="KZV78167.1"/>
    </source>
</evidence>
<reference evidence="2 3" key="1">
    <citation type="journal article" date="2016" name="Mol. Biol. Evol.">
        <title>Comparative Genomics of Early-Diverging Mushroom-Forming Fungi Provides Insights into the Origins of Lignocellulose Decay Capabilities.</title>
        <authorList>
            <person name="Nagy L.G."/>
            <person name="Riley R."/>
            <person name="Tritt A."/>
            <person name="Adam C."/>
            <person name="Daum C."/>
            <person name="Floudas D."/>
            <person name="Sun H."/>
            <person name="Yadav J.S."/>
            <person name="Pangilinan J."/>
            <person name="Larsson K.H."/>
            <person name="Matsuura K."/>
            <person name="Barry K."/>
            <person name="Labutti K."/>
            <person name="Kuo R."/>
            <person name="Ohm R.A."/>
            <person name="Bhattacharya S.S."/>
            <person name="Shirouzu T."/>
            <person name="Yoshinaga Y."/>
            <person name="Martin F.M."/>
            <person name="Grigoriev I.V."/>
            <person name="Hibbett D.S."/>
        </authorList>
    </citation>
    <scope>NUCLEOTIDE SEQUENCE [LARGE SCALE GENOMIC DNA]</scope>
    <source>
        <strain evidence="2 3">HHB12029</strain>
    </source>
</reference>
<name>A0A166MLK7_EXIGL</name>
<dbReference type="EMBL" id="KV427071">
    <property type="protein sequence ID" value="KZV78167.1"/>
    <property type="molecule type" value="Genomic_DNA"/>
</dbReference>
<dbReference type="InParanoid" id="A0A166MLK7"/>
<sequence length="70" mass="7811">MSAARRPSMHAEIQLGKGNRTQDSTQVVHPSLKHVVVGSRTRGTGYTAVRSVGLVRRFRAESYGWMGKWL</sequence>
<dbReference type="AlphaFoldDB" id="A0A166MLK7"/>
<organism evidence="2 3">
    <name type="scientific">Exidia glandulosa HHB12029</name>
    <dbReference type="NCBI Taxonomy" id="1314781"/>
    <lineage>
        <taxon>Eukaryota</taxon>
        <taxon>Fungi</taxon>
        <taxon>Dikarya</taxon>
        <taxon>Basidiomycota</taxon>
        <taxon>Agaricomycotina</taxon>
        <taxon>Agaricomycetes</taxon>
        <taxon>Auriculariales</taxon>
        <taxon>Exidiaceae</taxon>
        <taxon>Exidia</taxon>
    </lineage>
</organism>
<feature type="non-terminal residue" evidence="2">
    <location>
        <position position="70"/>
    </location>
</feature>
<dbReference type="Proteomes" id="UP000077266">
    <property type="component" value="Unassembled WGS sequence"/>
</dbReference>
<accession>A0A166MLK7</accession>
<keyword evidence="3" id="KW-1185">Reference proteome</keyword>
<feature type="region of interest" description="Disordered" evidence="1">
    <location>
        <begin position="1"/>
        <end position="26"/>
    </location>
</feature>
<proteinExistence type="predicted"/>
<evidence type="ECO:0000256" key="1">
    <source>
        <dbReference type="SAM" id="MobiDB-lite"/>
    </source>
</evidence>